<evidence type="ECO:0000313" key="1">
    <source>
        <dbReference type="EMBL" id="MPC45856.1"/>
    </source>
</evidence>
<organism evidence="1 2">
    <name type="scientific">Portunus trituberculatus</name>
    <name type="common">Swimming crab</name>
    <name type="synonym">Neptunus trituberculatus</name>
    <dbReference type="NCBI Taxonomy" id="210409"/>
    <lineage>
        <taxon>Eukaryota</taxon>
        <taxon>Metazoa</taxon>
        <taxon>Ecdysozoa</taxon>
        <taxon>Arthropoda</taxon>
        <taxon>Crustacea</taxon>
        <taxon>Multicrustacea</taxon>
        <taxon>Malacostraca</taxon>
        <taxon>Eumalacostraca</taxon>
        <taxon>Eucarida</taxon>
        <taxon>Decapoda</taxon>
        <taxon>Pleocyemata</taxon>
        <taxon>Brachyura</taxon>
        <taxon>Eubrachyura</taxon>
        <taxon>Portunoidea</taxon>
        <taxon>Portunidae</taxon>
        <taxon>Portuninae</taxon>
        <taxon>Portunus</taxon>
    </lineage>
</organism>
<protein>
    <recommendedName>
        <fullName evidence="3">Endonuclease/exonuclease/phosphatase domain-containing protein</fullName>
    </recommendedName>
</protein>
<name>A0A5B7FK42_PORTR</name>
<keyword evidence="2" id="KW-1185">Reference proteome</keyword>
<proteinExistence type="predicted"/>
<dbReference type="SUPFAM" id="SSF56219">
    <property type="entry name" value="DNase I-like"/>
    <property type="match status" value="1"/>
</dbReference>
<evidence type="ECO:0000313" key="2">
    <source>
        <dbReference type="Proteomes" id="UP000324222"/>
    </source>
</evidence>
<accession>A0A5B7FK42</accession>
<sequence>MIEHPIHCGEDVEVQAVTLFLDRTELHVYNVYKPKQAELDLSELLSLAEEEVLIGGNFNAHHEILYSISPTNNAMLLEELPGTRLLNTGEPTHLHGNPLYLTIASAILAEIADWSAHPTLISEYFVVVTILYLTNTTHTTWGT</sequence>
<dbReference type="AlphaFoldDB" id="A0A5B7FK42"/>
<dbReference type="EMBL" id="VSRR010006925">
    <property type="protein sequence ID" value="MPC45856.1"/>
    <property type="molecule type" value="Genomic_DNA"/>
</dbReference>
<reference evidence="1 2" key="1">
    <citation type="submission" date="2019-05" db="EMBL/GenBank/DDBJ databases">
        <title>Another draft genome of Portunus trituberculatus and its Hox gene families provides insights of decapod evolution.</title>
        <authorList>
            <person name="Jeong J.-H."/>
            <person name="Song I."/>
            <person name="Kim S."/>
            <person name="Choi T."/>
            <person name="Kim D."/>
            <person name="Ryu S."/>
            <person name="Kim W."/>
        </authorList>
    </citation>
    <scope>NUCLEOTIDE SEQUENCE [LARGE SCALE GENOMIC DNA]</scope>
    <source>
        <tissue evidence="1">Muscle</tissue>
    </source>
</reference>
<comment type="caution">
    <text evidence="1">The sequence shown here is derived from an EMBL/GenBank/DDBJ whole genome shotgun (WGS) entry which is preliminary data.</text>
</comment>
<gene>
    <name evidence="1" type="ORF">E2C01_039562</name>
</gene>
<dbReference type="InterPro" id="IPR036691">
    <property type="entry name" value="Endo/exonu/phosph_ase_sf"/>
</dbReference>
<dbReference type="Gene3D" id="3.60.10.10">
    <property type="entry name" value="Endonuclease/exonuclease/phosphatase"/>
    <property type="match status" value="1"/>
</dbReference>
<evidence type="ECO:0008006" key="3">
    <source>
        <dbReference type="Google" id="ProtNLM"/>
    </source>
</evidence>
<dbReference type="Proteomes" id="UP000324222">
    <property type="component" value="Unassembled WGS sequence"/>
</dbReference>
<dbReference type="OrthoDB" id="6776451at2759"/>